<keyword evidence="3 6" id="KW-1133">Transmembrane helix</keyword>
<protein>
    <recommendedName>
        <fullName evidence="7">Translocation and assembly module TamB C-terminal domain-containing protein</fullName>
    </recommendedName>
</protein>
<feature type="domain" description="Translocation and assembly module TamB C-terminal" evidence="7">
    <location>
        <begin position="1077"/>
        <end position="1430"/>
    </location>
</feature>
<accession>A0A917DYJ9</accession>
<dbReference type="Proteomes" id="UP000612349">
    <property type="component" value="Unassembled WGS sequence"/>
</dbReference>
<sequence length="1430" mass="148522">MTQDTTPGVSPGDTDNMAHGEDAPVRHHSTGRRVAKWVGIVIAALIVLVGAVLLSLNTGPGKRFIIGQLEGMEFENGMGIEIGAIDGSIYGEMTLRDLAVSDPKGVFLSSPEINVDWRPFAFASSHVDVRSLTSPLVTLRRLPEFDETPPSDAPLLPDLDIDVDTLKIDRFVAEAPVAGEKRVLGMDGTVHIADRRAQVTFNGATLGEAGAAGGDTLRLALDAVPEDNRLDIDLVLDAPGDGVVAAMAGLTEPLTVRLDGKGNWQSWDGNLNADLAGSEFARLALSARDGTVAVEGPTRVARLFEGPTAQLLGPVLSIDLSAALDERSAQLAGAVSSDAFRLDTNGGIDLSDNSFDGLSLDFTLFKASALAENLAGRGIAAKLALDGAFTTPAVSYDITAARVAMNDMGITNLRASGDATVASDAILIPVNASIGRITGVDTVAGGTLQDIRLDGDIAIEGTRILSDNMTIRSNRLNADLILVADTSTGIYTGAIDGRLDDYRVESVGVFDINTDMDLRTDRDGSYSLAGRVGVRSTRIENESLAGFLGGNAVAGADIRYGGDGTLRFTNLQLRAPAARIDGGIGYYSPDGQIRLTADAATDAYGAVGVRVAGTISDPDARITAERPDLGIGLANVTARVTGARTANGQGGYRLVADGDTDYGPLTADVVLGTGDVTTLDITRANLGGIDLAGSLRQTPSGPFAGQLTANGQGLGGVVRLSAQGSYQEALVNLRANGTQLPGPGNLSVEAAIVDACVVLYDQPLVKADAQLAGITYGSSRLAAGRVQVDYREGSGTAKVLAEGVAGVPFRVAANAQLSPELWRIAAKGRARGIDFATAFPARIVPGSDGYELLPTRIDVGGGNIRLAGNYGAGNSGTGMKLQSRMEGIDIALANAFVPGLGLGGKASGSLDFQQTSPGAFPRADARIRISDFTRTTAAAVSQPVDISFVGKLLADGGEARAVMRRSNTVIGRLVASLRPLPPGSGDWVTRMMAAPLSGGFRYNGPAGTLFSFAGQPDQTLKGNIGVAADFSGQVQQPDLSGVIRAKNLTYENQTYGTRLSKMQVNGRFTGSRMEIEQFQAQAGDGTVSASGFVSLAADDGYPMNLQVEMDDARLARSNALSASATGNLALTKQAGETALLSGTITLPETRYEIVNQGGAEVPSLTGVRFKPPRGRQRITGDEPAEAQPGMFDLVRLDLTVRAPERLYVSGMGLESEWSADLALSGTSAAPSLSGSVDLVRGTLGFAGRSFELDDGEVTFTGGNTIDPVIDLSASDDIDDVSVTVNVTGRAMDPQVTFSSTPGLPQDEIVSRILFGSSVGNLSTIQAVQLAASLNSLRGSGGGGLNPLGTLRSATGVDRLRILGGDESTGRGTALAAGQYITDDIYVEFITDARGFTATQLEVSLTPFLSVLSQTGGSSATDFSVQYRKDY</sequence>
<keyword evidence="9" id="KW-1185">Reference proteome</keyword>
<evidence type="ECO:0000256" key="3">
    <source>
        <dbReference type="ARBA" id="ARBA00022989"/>
    </source>
</evidence>
<dbReference type="GO" id="GO:0005886">
    <property type="term" value="C:plasma membrane"/>
    <property type="evidence" value="ECO:0007669"/>
    <property type="project" value="InterPro"/>
</dbReference>
<evidence type="ECO:0000313" key="9">
    <source>
        <dbReference type="Proteomes" id="UP000612349"/>
    </source>
</evidence>
<evidence type="ECO:0000256" key="1">
    <source>
        <dbReference type="ARBA" id="ARBA00004167"/>
    </source>
</evidence>
<dbReference type="OrthoDB" id="7784409at2"/>
<feature type="compositionally biased region" description="Basic and acidic residues" evidence="5">
    <location>
        <begin position="16"/>
        <end position="25"/>
    </location>
</feature>
<dbReference type="EMBL" id="BMIP01000010">
    <property type="protein sequence ID" value="GGD81066.1"/>
    <property type="molecule type" value="Genomic_DNA"/>
</dbReference>
<organism evidence="8 9">
    <name type="scientific">Croceicoccus mobilis</name>
    <dbReference type="NCBI Taxonomy" id="1703339"/>
    <lineage>
        <taxon>Bacteria</taxon>
        <taxon>Pseudomonadati</taxon>
        <taxon>Pseudomonadota</taxon>
        <taxon>Alphaproteobacteria</taxon>
        <taxon>Sphingomonadales</taxon>
        <taxon>Erythrobacteraceae</taxon>
        <taxon>Croceicoccus</taxon>
    </lineage>
</organism>
<dbReference type="GO" id="GO:0009306">
    <property type="term" value="P:protein secretion"/>
    <property type="evidence" value="ECO:0007669"/>
    <property type="project" value="InterPro"/>
</dbReference>
<keyword evidence="4 6" id="KW-0472">Membrane</keyword>
<feature type="transmembrane region" description="Helical" evidence="6">
    <location>
        <begin position="34"/>
        <end position="56"/>
    </location>
</feature>
<keyword evidence="2 6" id="KW-0812">Transmembrane</keyword>
<comment type="caution">
    <text evidence="8">The sequence shown here is derived from an EMBL/GenBank/DDBJ whole genome shotgun (WGS) entry which is preliminary data.</text>
</comment>
<comment type="subcellular location">
    <subcellularLocation>
        <location evidence="1">Membrane</location>
        <topology evidence="1">Single-pass membrane protein</topology>
    </subcellularLocation>
</comment>
<reference evidence="8" key="1">
    <citation type="journal article" date="2014" name="Int. J. Syst. Evol. Microbiol.">
        <title>Complete genome sequence of Corynebacterium casei LMG S-19264T (=DSM 44701T), isolated from a smear-ripened cheese.</title>
        <authorList>
            <consortium name="US DOE Joint Genome Institute (JGI-PGF)"/>
            <person name="Walter F."/>
            <person name="Albersmeier A."/>
            <person name="Kalinowski J."/>
            <person name="Ruckert C."/>
        </authorList>
    </citation>
    <scope>NUCLEOTIDE SEQUENCE</scope>
    <source>
        <strain evidence="8">CGMCC 1.15360</strain>
    </source>
</reference>
<dbReference type="RefSeq" id="WP_082922426.1">
    <property type="nucleotide sequence ID" value="NZ_BMIP01000010.1"/>
</dbReference>
<dbReference type="Pfam" id="PF04357">
    <property type="entry name" value="TamB"/>
    <property type="match status" value="1"/>
</dbReference>
<dbReference type="InterPro" id="IPR007452">
    <property type="entry name" value="TamB_C"/>
</dbReference>
<gene>
    <name evidence="8" type="ORF">GCM10010990_33750</name>
</gene>
<dbReference type="GO" id="GO:0097347">
    <property type="term" value="C:TAM protein secretion complex"/>
    <property type="evidence" value="ECO:0007669"/>
    <property type="project" value="TreeGrafter"/>
</dbReference>
<evidence type="ECO:0000256" key="2">
    <source>
        <dbReference type="ARBA" id="ARBA00022692"/>
    </source>
</evidence>
<evidence type="ECO:0000256" key="4">
    <source>
        <dbReference type="ARBA" id="ARBA00023136"/>
    </source>
</evidence>
<evidence type="ECO:0000256" key="6">
    <source>
        <dbReference type="SAM" id="Phobius"/>
    </source>
</evidence>
<reference evidence="8" key="2">
    <citation type="submission" date="2020-09" db="EMBL/GenBank/DDBJ databases">
        <authorList>
            <person name="Sun Q."/>
            <person name="Zhou Y."/>
        </authorList>
    </citation>
    <scope>NUCLEOTIDE SEQUENCE</scope>
    <source>
        <strain evidence="8">CGMCC 1.15360</strain>
    </source>
</reference>
<evidence type="ECO:0000259" key="7">
    <source>
        <dbReference type="Pfam" id="PF04357"/>
    </source>
</evidence>
<proteinExistence type="predicted"/>
<dbReference type="PANTHER" id="PTHR36985:SF1">
    <property type="entry name" value="TRANSLOCATION AND ASSEMBLY MODULE SUBUNIT TAMB"/>
    <property type="match status" value="1"/>
</dbReference>
<feature type="region of interest" description="Disordered" evidence="5">
    <location>
        <begin position="1"/>
        <end position="27"/>
    </location>
</feature>
<evidence type="ECO:0000313" key="8">
    <source>
        <dbReference type="EMBL" id="GGD81066.1"/>
    </source>
</evidence>
<name>A0A917DYJ9_9SPHN</name>
<evidence type="ECO:0000256" key="5">
    <source>
        <dbReference type="SAM" id="MobiDB-lite"/>
    </source>
</evidence>
<dbReference type="PANTHER" id="PTHR36985">
    <property type="entry name" value="TRANSLOCATION AND ASSEMBLY MODULE SUBUNIT TAMB"/>
    <property type="match status" value="1"/>
</dbReference>